<reference evidence="5" key="1">
    <citation type="submission" date="2021-06" db="EMBL/GenBank/DDBJ databases">
        <authorList>
            <person name="Criscuolo A."/>
        </authorList>
    </citation>
    <scope>NUCLEOTIDE SEQUENCE</scope>
    <source>
        <strain evidence="5">CIP111600</strain>
    </source>
</reference>
<dbReference type="AlphaFoldDB" id="A0A916NKP1"/>
<evidence type="ECO:0000313" key="6">
    <source>
        <dbReference type="Proteomes" id="UP000693672"/>
    </source>
</evidence>
<keyword evidence="5" id="KW-0326">Glycosidase</keyword>
<dbReference type="Pfam" id="PF16355">
    <property type="entry name" value="DUF4982"/>
    <property type="match status" value="1"/>
</dbReference>
<keyword evidence="5" id="KW-0378">Hydrolase</keyword>
<dbReference type="InterPro" id="IPR006103">
    <property type="entry name" value="Glyco_hydro_2_cat"/>
</dbReference>
<protein>
    <submittedName>
        <fullName evidence="5">Beta-glucuronidase</fullName>
        <ecNumber evidence="5">3.2.1.31</ecNumber>
    </submittedName>
</protein>
<dbReference type="EC" id="3.2.1.31" evidence="5"/>
<name>A0A916NKP1_9BACL</name>
<evidence type="ECO:0000259" key="2">
    <source>
        <dbReference type="Pfam" id="PF00703"/>
    </source>
</evidence>
<dbReference type="InterPro" id="IPR006102">
    <property type="entry name" value="Ig-like_GH2"/>
</dbReference>
<feature type="domain" description="DUF4982" evidence="4">
    <location>
        <begin position="630"/>
        <end position="689"/>
    </location>
</feature>
<proteinExistence type="inferred from homology"/>
<evidence type="ECO:0000259" key="4">
    <source>
        <dbReference type="Pfam" id="PF16355"/>
    </source>
</evidence>
<comment type="similarity">
    <text evidence="1">Belongs to the glycosyl hydrolase 2 family.</text>
</comment>
<feature type="domain" description="Glycoside hydrolase family 2 immunoglobulin-like beta-sandwich" evidence="2">
    <location>
        <begin position="190"/>
        <end position="281"/>
    </location>
</feature>
<accession>A0A916NKP1</accession>
<sequence length="831" mass="92768">MLKRRLNDQWEHYTGSLGGPWEVWRADKLKNHYNVPWHAVELPHCYNGLDVMDPDSKYYQGQGWYRTKLAVDNPYPNGRILLHFEGAGQRTDVYVYTNKIGSHLGGYDEFTVDMTEAAAEAARIERYKGLVPVAVACDNSRELETIPSDASDFNLNGGIYRYLNLVYVPAVSLAQVHVATDTAKLEAGTPACGVTVKAKLYNPASASDSLTLTIRIKDAKGAVIAESAVTSAPWEGEKELAVYELANPQLWTTAAPYLYTCEVALSSAHGETSLSERFGVRYFEFVQHGPFKLNGERLLLRGTHRHEDHAGVGPAMTEEMIRHEMQLIKDMGANFIRLGHYQQSRIVLELCDELGILVWEEIPWCRGGLGGESYRQQCRDMLTAMIGQHYNHPSVILWGLGNENDWECDFDYFDQQDIRAFMKELHDLSHLLDPSRLTAIRRCEFCKDIIDVYSPSIWAGWYRGIYTDYESSSRSAFENVGSFFHMEWGADNLATRHVEKTFTGFEFIPRGVGATDERDGDYLLTGGEPRVSRDGDWSETYFCEMIDWYLKSQEQMDWLTGAAQWAFKDFSTPVRPDSPIPYLNMKGIIERDFTKKDAYYVFQSYWGQAPMARIYGHTMPVRWGAADELKTIKVYSNCPEAELFLNGVSLGVKQRDSQNFPAAGLRWETKLMPGTNHVKVVARKAGVTVEDELTFEYQTEAWGAPVSLKLTAEKQEDGRIYVEACAYDAHGVLCPDAAGFVRFGLAGDGRLIDNLGTIRGSRLVQLASGRAGIYVDPYGGLPAGISVTDFVSAGGPAASLNGSAGLSGYLPVSVVSAAGESMPTAFYTLTL</sequence>
<dbReference type="PANTHER" id="PTHR42732">
    <property type="entry name" value="BETA-GALACTOSIDASE"/>
    <property type="match status" value="1"/>
</dbReference>
<dbReference type="InterPro" id="IPR051913">
    <property type="entry name" value="GH2_Domain-Containing"/>
</dbReference>
<dbReference type="EMBL" id="CAJVAS010000026">
    <property type="protein sequence ID" value="CAG7643878.1"/>
    <property type="molecule type" value="Genomic_DNA"/>
</dbReference>
<keyword evidence="6" id="KW-1185">Reference proteome</keyword>
<evidence type="ECO:0000259" key="3">
    <source>
        <dbReference type="Pfam" id="PF02836"/>
    </source>
</evidence>
<evidence type="ECO:0000313" key="5">
    <source>
        <dbReference type="EMBL" id="CAG7643878.1"/>
    </source>
</evidence>
<dbReference type="InterPro" id="IPR032311">
    <property type="entry name" value="DUF4982"/>
</dbReference>
<dbReference type="GO" id="GO:0004566">
    <property type="term" value="F:beta-glucuronidase activity"/>
    <property type="evidence" value="ECO:0007669"/>
    <property type="project" value="UniProtKB-EC"/>
</dbReference>
<gene>
    <name evidence="5" type="ORF">PAESOLCIP111_04569</name>
</gene>
<dbReference type="Pfam" id="PF02836">
    <property type="entry name" value="Glyco_hydro_2_C"/>
    <property type="match status" value="1"/>
</dbReference>
<dbReference type="RefSeq" id="WP_218094291.1">
    <property type="nucleotide sequence ID" value="NZ_CAJVAS010000026.1"/>
</dbReference>
<dbReference type="GO" id="GO:0005975">
    <property type="term" value="P:carbohydrate metabolic process"/>
    <property type="evidence" value="ECO:0007669"/>
    <property type="project" value="InterPro"/>
</dbReference>
<dbReference type="Proteomes" id="UP000693672">
    <property type="component" value="Unassembled WGS sequence"/>
</dbReference>
<comment type="caution">
    <text evidence="5">The sequence shown here is derived from an EMBL/GenBank/DDBJ whole genome shotgun (WGS) entry which is preliminary data.</text>
</comment>
<dbReference type="PANTHER" id="PTHR42732:SF1">
    <property type="entry name" value="BETA-MANNOSIDASE"/>
    <property type="match status" value="1"/>
</dbReference>
<organism evidence="5 6">
    <name type="scientific">Paenibacillus solanacearum</name>
    <dbReference type="NCBI Taxonomy" id="2048548"/>
    <lineage>
        <taxon>Bacteria</taxon>
        <taxon>Bacillati</taxon>
        <taxon>Bacillota</taxon>
        <taxon>Bacilli</taxon>
        <taxon>Bacillales</taxon>
        <taxon>Paenibacillaceae</taxon>
        <taxon>Paenibacillus</taxon>
    </lineage>
</organism>
<dbReference type="Pfam" id="PF00703">
    <property type="entry name" value="Glyco_hydro_2"/>
    <property type="match status" value="1"/>
</dbReference>
<evidence type="ECO:0000256" key="1">
    <source>
        <dbReference type="ARBA" id="ARBA00007401"/>
    </source>
</evidence>
<feature type="domain" description="Glycoside hydrolase family 2 catalytic" evidence="3">
    <location>
        <begin position="286"/>
        <end position="463"/>
    </location>
</feature>